<proteinExistence type="predicted"/>
<feature type="transmembrane region" description="Helical" evidence="1">
    <location>
        <begin position="564"/>
        <end position="586"/>
    </location>
</feature>
<protein>
    <submittedName>
        <fullName evidence="5">Nose resistant to fluoxetine protein 6-like</fullName>
    </submittedName>
</protein>
<feature type="transmembrane region" description="Helical" evidence="1">
    <location>
        <begin position="479"/>
        <end position="501"/>
    </location>
</feature>
<keyword evidence="1" id="KW-0472">Membrane</keyword>
<organism evidence="4 5">
    <name type="scientific">Galleria mellonella</name>
    <name type="common">Greater wax moth</name>
    <dbReference type="NCBI Taxonomy" id="7137"/>
    <lineage>
        <taxon>Eukaryota</taxon>
        <taxon>Metazoa</taxon>
        <taxon>Ecdysozoa</taxon>
        <taxon>Arthropoda</taxon>
        <taxon>Hexapoda</taxon>
        <taxon>Insecta</taxon>
        <taxon>Pterygota</taxon>
        <taxon>Neoptera</taxon>
        <taxon>Endopterygota</taxon>
        <taxon>Lepidoptera</taxon>
        <taxon>Glossata</taxon>
        <taxon>Ditrysia</taxon>
        <taxon>Pyraloidea</taxon>
        <taxon>Pyralidae</taxon>
        <taxon>Galleriinae</taxon>
        <taxon>Galleria</taxon>
    </lineage>
</organism>
<dbReference type="InterPro" id="IPR002656">
    <property type="entry name" value="Acyl_transf_3_dom"/>
</dbReference>
<feature type="transmembrane region" description="Helical" evidence="1">
    <location>
        <begin position="393"/>
        <end position="411"/>
    </location>
</feature>
<sequence>MKSLFVIIILTLTKCQLTIQMREESTTGLAIQIKDMPSKVQGIQKNYDRITPKIPIEENRESRIYLEDVLFALKNQNWTADEEPCLNQTLVLIESLQNFTLWAVFNWDSISSQPLGLLYGNRYQLGNFDECLKTPWSNIHPELTTQYCLSEIVLERTDHFVKKRNKTHDWRYHPYGSVLDYLQYRPPHTRAINELTWGVCVPANCGPRSVERLLATMLARSHLGVAGIRPRIAVDSPCQKMSDSREYDALFFAFFGILLLLTTVCIVSTILNIRRKEHSTMDRIIKIFCLKENASNLLIAKEEGTEVLYGIRFFTICFIVMDHQIGIINAGPISNGLEVDHDVLSVKGMFVIHDDLFVDTYFFLSGFLLATAITKYKRLPNVFILILKRYIRLSVGFAVVIFYLCAVYPYTGSGPLWNRIIAGETENCRQNWWLNLLMLNNYIDSEHICLVISWYIPCDFHFFVVTILVYWIYKNSPRLGLTCAGVLAIASIVVPAILNYLNKLPPVQLFTYDFVADPRASEQFHVTYIKSHARYAAYVVGFASGLIFFHYGPAGNIKIKKWSVLGACVAMMVMLIVMINGATFLWREYNLIEGILYAAFNRPIWACGVALLVFCCSWGHVPVVKQFLTWSPWVPLSRLTYGVYLTHTIFITRNVFVARSPRHFDALDTLNSAAGTIFWSCVSSFLIWLLAEAPANNLFQLWISSMKKDVSKKEEKKVHEDPNTITTISSSSNDNLPSTIYFSKI</sequence>
<dbReference type="GO" id="GO:0016747">
    <property type="term" value="F:acyltransferase activity, transferring groups other than amino-acyl groups"/>
    <property type="evidence" value="ECO:0007669"/>
    <property type="project" value="InterPro"/>
</dbReference>
<evidence type="ECO:0000259" key="3">
    <source>
        <dbReference type="SMART" id="SM00703"/>
    </source>
</evidence>
<evidence type="ECO:0000256" key="1">
    <source>
        <dbReference type="SAM" id="Phobius"/>
    </source>
</evidence>
<keyword evidence="1" id="KW-1133">Transmembrane helix</keyword>
<feature type="transmembrane region" description="Helical" evidence="1">
    <location>
        <begin position="535"/>
        <end position="552"/>
    </location>
</feature>
<evidence type="ECO:0000256" key="2">
    <source>
        <dbReference type="SAM" id="SignalP"/>
    </source>
</evidence>
<feature type="chain" id="PRO_5047315106" evidence="2">
    <location>
        <begin position="16"/>
        <end position="745"/>
    </location>
</feature>
<dbReference type="AlphaFoldDB" id="A0A6J3CA56"/>
<evidence type="ECO:0000313" key="4">
    <source>
        <dbReference type="Proteomes" id="UP001652740"/>
    </source>
</evidence>
<dbReference type="KEGG" id="gmw:116413615"/>
<reference evidence="5" key="1">
    <citation type="submission" date="2025-08" db="UniProtKB">
        <authorList>
            <consortium name="RefSeq"/>
        </authorList>
    </citation>
    <scope>IDENTIFICATION</scope>
    <source>
        <tissue evidence="5">Whole larvae</tissue>
    </source>
</reference>
<dbReference type="Pfam" id="PF01757">
    <property type="entry name" value="Acyl_transf_3"/>
    <property type="match status" value="1"/>
</dbReference>
<evidence type="ECO:0000313" key="5">
    <source>
        <dbReference type="RefSeq" id="XP_031769607.2"/>
    </source>
</evidence>
<dbReference type="InParanoid" id="A0A6J3CA56"/>
<dbReference type="SMART" id="SM00703">
    <property type="entry name" value="NRF"/>
    <property type="match status" value="1"/>
</dbReference>
<keyword evidence="2" id="KW-0732">Signal</keyword>
<feature type="signal peptide" evidence="2">
    <location>
        <begin position="1"/>
        <end position="15"/>
    </location>
</feature>
<name>A0A6J3CA56_GALME</name>
<dbReference type="InterPro" id="IPR052728">
    <property type="entry name" value="O2_lipid_transport_reg"/>
</dbReference>
<keyword evidence="1" id="KW-0812">Transmembrane</keyword>
<accession>A0A6J3CA56</accession>
<keyword evidence="4" id="KW-1185">Reference proteome</keyword>
<dbReference type="GeneID" id="116413615"/>
<feature type="domain" description="Nose resistant-to-fluoxetine protein N-terminal" evidence="3">
    <location>
        <begin position="82"/>
        <end position="240"/>
    </location>
</feature>
<dbReference type="PANTHER" id="PTHR11161">
    <property type="entry name" value="O-ACYLTRANSFERASE"/>
    <property type="match status" value="1"/>
</dbReference>
<feature type="transmembrane region" description="Helical" evidence="1">
    <location>
        <begin position="356"/>
        <end position="373"/>
    </location>
</feature>
<gene>
    <name evidence="5" type="primary">LOC116413615</name>
</gene>
<feature type="transmembrane region" description="Helical" evidence="1">
    <location>
        <begin position="598"/>
        <end position="621"/>
    </location>
</feature>
<feature type="transmembrane region" description="Helical" evidence="1">
    <location>
        <begin position="448"/>
        <end position="473"/>
    </location>
</feature>
<dbReference type="PANTHER" id="PTHR11161:SF71">
    <property type="entry name" value="NOSE RESISTANT-TO-FLUOXETINE PROTEIN N-TERMINAL DOMAIN-CONTAINING PROTEIN"/>
    <property type="match status" value="1"/>
</dbReference>
<dbReference type="Pfam" id="PF20146">
    <property type="entry name" value="NRF"/>
    <property type="match status" value="1"/>
</dbReference>
<feature type="transmembrane region" description="Helical" evidence="1">
    <location>
        <begin position="641"/>
        <end position="658"/>
    </location>
</feature>
<feature type="transmembrane region" description="Helical" evidence="1">
    <location>
        <begin position="670"/>
        <end position="691"/>
    </location>
</feature>
<dbReference type="InterPro" id="IPR006621">
    <property type="entry name" value="Nose-resist-to-fluoxetine_N"/>
</dbReference>
<dbReference type="Proteomes" id="UP001652740">
    <property type="component" value="Unplaced"/>
</dbReference>
<feature type="transmembrane region" description="Helical" evidence="1">
    <location>
        <begin position="249"/>
        <end position="273"/>
    </location>
</feature>
<dbReference type="RefSeq" id="XP_031769607.2">
    <property type="nucleotide sequence ID" value="XM_031913747.2"/>
</dbReference>